<proteinExistence type="predicted"/>
<evidence type="ECO:0000313" key="2">
    <source>
        <dbReference type="Proteomes" id="UP000092154"/>
    </source>
</evidence>
<keyword evidence="2" id="KW-1185">Reference proteome</keyword>
<protein>
    <submittedName>
        <fullName evidence="1">Uncharacterized protein</fullName>
    </submittedName>
</protein>
<evidence type="ECO:0000313" key="1">
    <source>
        <dbReference type="EMBL" id="OAX32105.1"/>
    </source>
</evidence>
<dbReference type="Proteomes" id="UP000092154">
    <property type="component" value="Unassembled WGS sequence"/>
</dbReference>
<reference evidence="1 2" key="1">
    <citation type="submission" date="2016-06" db="EMBL/GenBank/DDBJ databases">
        <title>Comparative genomics of the ectomycorrhizal sister species Rhizopogon vinicolor and Rhizopogon vesiculosus (Basidiomycota: Boletales) reveals a divergence of the mating type B locus.</title>
        <authorList>
            <consortium name="DOE Joint Genome Institute"/>
            <person name="Mujic A.B."/>
            <person name="Kuo A."/>
            <person name="Tritt A."/>
            <person name="Lipzen A."/>
            <person name="Chen C."/>
            <person name="Johnson J."/>
            <person name="Sharma A."/>
            <person name="Barry K."/>
            <person name="Grigoriev I.V."/>
            <person name="Spatafora J.W."/>
        </authorList>
    </citation>
    <scope>NUCLEOTIDE SEQUENCE [LARGE SCALE GENOMIC DNA]</scope>
    <source>
        <strain evidence="1 2">AM-OR11-026</strain>
    </source>
</reference>
<organism evidence="1 2">
    <name type="scientific">Rhizopogon vinicolor AM-OR11-026</name>
    <dbReference type="NCBI Taxonomy" id="1314800"/>
    <lineage>
        <taxon>Eukaryota</taxon>
        <taxon>Fungi</taxon>
        <taxon>Dikarya</taxon>
        <taxon>Basidiomycota</taxon>
        <taxon>Agaricomycotina</taxon>
        <taxon>Agaricomycetes</taxon>
        <taxon>Agaricomycetidae</taxon>
        <taxon>Boletales</taxon>
        <taxon>Suillineae</taxon>
        <taxon>Rhizopogonaceae</taxon>
        <taxon>Rhizopogon</taxon>
    </lineage>
</organism>
<accession>A0A1B7MHN2</accession>
<dbReference type="AlphaFoldDB" id="A0A1B7MHN2"/>
<gene>
    <name evidence="1" type="ORF">K503DRAFT_637350</name>
</gene>
<sequence>MAERQIKLTSTSADSMLENYRTGSMCTHSACAYLSQIMGYALSYATLGFTLRHYLRLANFQVMTNASPISDIPHVVECLGKCVGIGTCIGFDARADRSIRSVMVCKTDRGLLEVIIHRFITDRLFSISVVLF</sequence>
<dbReference type="EMBL" id="KV449119">
    <property type="protein sequence ID" value="OAX32105.1"/>
    <property type="molecule type" value="Genomic_DNA"/>
</dbReference>
<dbReference type="InParanoid" id="A0A1B7MHN2"/>
<name>A0A1B7MHN2_9AGAM</name>